<organism evidence="4 5">
    <name type="scientific">Adhaeretor mobilis</name>
    <dbReference type="NCBI Taxonomy" id="1930276"/>
    <lineage>
        <taxon>Bacteria</taxon>
        <taxon>Pseudomonadati</taxon>
        <taxon>Planctomycetota</taxon>
        <taxon>Planctomycetia</taxon>
        <taxon>Pirellulales</taxon>
        <taxon>Lacipirellulaceae</taxon>
        <taxon>Adhaeretor</taxon>
    </lineage>
</organism>
<evidence type="ECO:0000313" key="5">
    <source>
        <dbReference type="Proteomes" id="UP000319852"/>
    </source>
</evidence>
<dbReference type="GO" id="GO:0000166">
    <property type="term" value="F:nucleotide binding"/>
    <property type="evidence" value="ECO:0007669"/>
    <property type="project" value="UniProtKB-KW"/>
</dbReference>
<dbReference type="InterPro" id="IPR016155">
    <property type="entry name" value="Mopterin_synth/thiamin_S_b"/>
</dbReference>
<dbReference type="InterPro" id="IPR012675">
    <property type="entry name" value="Beta-grasp_dom_sf"/>
</dbReference>
<gene>
    <name evidence="4" type="ORF">HG15A2_18360</name>
</gene>
<sequence>MATTKILLFAGARELVGQAEVTLEVNFPTTAVTLKAALVATHPELAPLLPHTLLAVDTQYATDDTPVSAGSTLALIPPVSGG</sequence>
<accession>A0A517MUJ1</accession>
<evidence type="ECO:0000313" key="4">
    <source>
        <dbReference type="EMBL" id="QDS98555.1"/>
    </source>
</evidence>
<dbReference type="CDD" id="cd00754">
    <property type="entry name" value="Ubl_MoaD"/>
    <property type="match status" value="1"/>
</dbReference>
<dbReference type="Pfam" id="PF02597">
    <property type="entry name" value="ThiS"/>
    <property type="match status" value="1"/>
</dbReference>
<dbReference type="GO" id="GO:0006777">
    <property type="term" value="P:Mo-molybdopterin cofactor biosynthetic process"/>
    <property type="evidence" value="ECO:0007669"/>
    <property type="project" value="InterPro"/>
</dbReference>
<keyword evidence="1" id="KW-0547">Nucleotide-binding</keyword>
<dbReference type="Gene3D" id="3.10.20.30">
    <property type="match status" value="1"/>
</dbReference>
<dbReference type="EMBL" id="CP036263">
    <property type="protein sequence ID" value="QDS98555.1"/>
    <property type="molecule type" value="Genomic_DNA"/>
</dbReference>
<dbReference type="PANTHER" id="PTHR33359:SF1">
    <property type="entry name" value="MOLYBDOPTERIN SYNTHASE SULFUR CARRIER SUBUNIT"/>
    <property type="match status" value="1"/>
</dbReference>
<dbReference type="Proteomes" id="UP000319852">
    <property type="component" value="Chromosome"/>
</dbReference>
<evidence type="ECO:0000256" key="1">
    <source>
        <dbReference type="ARBA" id="ARBA00022741"/>
    </source>
</evidence>
<keyword evidence="5" id="KW-1185">Reference proteome</keyword>
<reference evidence="4 5" key="1">
    <citation type="submission" date="2019-02" db="EMBL/GenBank/DDBJ databases">
        <title>Deep-cultivation of Planctomycetes and their phenomic and genomic characterization uncovers novel biology.</title>
        <authorList>
            <person name="Wiegand S."/>
            <person name="Jogler M."/>
            <person name="Boedeker C."/>
            <person name="Pinto D."/>
            <person name="Vollmers J."/>
            <person name="Rivas-Marin E."/>
            <person name="Kohn T."/>
            <person name="Peeters S.H."/>
            <person name="Heuer A."/>
            <person name="Rast P."/>
            <person name="Oberbeckmann S."/>
            <person name="Bunk B."/>
            <person name="Jeske O."/>
            <person name="Meyerdierks A."/>
            <person name="Storesund J.E."/>
            <person name="Kallscheuer N."/>
            <person name="Luecker S."/>
            <person name="Lage O.M."/>
            <person name="Pohl T."/>
            <person name="Merkel B.J."/>
            <person name="Hornburger P."/>
            <person name="Mueller R.-W."/>
            <person name="Bruemmer F."/>
            <person name="Labrenz M."/>
            <person name="Spormann A.M."/>
            <person name="Op den Camp H."/>
            <person name="Overmann J."/>
            <person name="Amann R."/>
            <person name="Jetten M.S.M."/>
            <person name="Mascher T."/>
            <person name="Medema M.H."/>
            <person name="Devos D.P."/>
            <person name="Kaster A.-K."/>
            <person name="Ovreas L."/>
            <person name="Rohde M."/>
            <person name="Galperin M.Y."/>
            <person name="Jogler C."/>
        </authorList>
    </citation>
    <scope>NUCLEOTIDE SEQUENCE [LARGE SCALE GENOMIC DNA]</scope>
    <source>
        <strain evidence="4 5">HG15A2</strain>
    </source>
</reference>
<dbReference type="InterPro" id="IPR044672">
    <property type="entry name" value="MOCS2A"/>
</dbReference>
<evidence type="ECO:0000256" key="3">
    <source>
        <dbReference type="ARBA" id="ARBA00024247"/>
    </source>
</evidence>
<dbReference type="SUPFAM" id="SSF54285">
    <property type="entry name" value="MoaD/ThiS"/>
    <property type="match status" value="1"/>
</dbReference>
<comment type="similarity">
    <text evidence="2">Belongs to the MoaD family.</text>
</comment>
<proteinExistence type="inferred from homology"/>
<dbReference type="AlphaFoldDB" id="A0A517MUJ1"/>
<dbReference type="KEGG" id="amob:HG15A2_18360"/>
<protein>
    <recommendedName>
        <fullName evidence="3">Molybdopterin synthase sulfur carrier subunit</fullName>
    </recommendedName>
</protein>
<evidence type="ECO:0000256" key="2">
    <source>
        <dbReference type="ARBA" id="ARBA00024200"/>
    </source>
</evidence>
<dbReference type="PANTHER" id="PTHR33359">
    <property type="entry name" value="MOLYBDOPTERIN SYNTHASE SULFUR CARRIER SUBUNIT"/>
    <property type="match status" value="1"/>
</dbReference>
<dbReference type="OrthoDB" id="285216at2"/>
<dbReference type="UniPathway" id="UPA00344"/>
<dbReference type="GO" id="GO:1990133">
    <property type="term" value="C:molybdopterin adenylyltransferase complex"/>
    <property type="evidence" value="ECO:0007669"/>
    <property type="project" value="TreeGrafter"/>
</dbReference>
<dbReference type="InterPro" id="IPR003749">
    <property type="entry name" value="ThiS/MoaD-like"/>
</dbReference>
<name>A0A517MUJ1_9BACT</name>
<dbReference type="RefSeq" id="WP_145059737.1">
    <property type="nucleotide sequence ID" value="NZ_CP036263.1"/>
</dbReference>